<evidence type="ECO:0000313" key="10">
    <source>
        <dbReference type="Proteomes" id="UP000007519"/>
    </source>
</evidence>
<feature type="transmembrane region" description="Helical" evidence="7">
    <location>
        <begin position="33"/>
        <end position="55"/>
    </location>
</feature>
<gene>
    <name evidence="9" type="ordered locus">SGRA_3987</name>
</gene>
<dbReference type="OrthoDB" id="647428at2"/>
<dbReference type="STRING" id="984262.SGRA_3987"/>
<evidence type="ECO:0000313" key="9">
    <source>
        <dbReference type="EMBL" id="AFC26702.1"/>
    </source>
</evidence>
<dbReference type="InterPro" id="IPR003856">
    <property type="entry name" value="LPS_length_determ_N"/>
</dbReference>
<dbReference type="EMBL" id="CP002831">
    <property type="protein sequence ID" value="AFC26702.1"/>
    <property type="molecule type" value="Genomic_DNA"/>
</dbReference>
<keyword evidence="10" id="KW-1185">Reference proteome</keyword>
<evidence type="ECO:0000256" key="1">
    <source>
        <dbReference type="ARBA" id="ARBA00004651"/>
    </source>
</evidence>
<feature type="coiled-coil region" evidence="6">
    <location>
        <begin position="253"/>
        <end position="320"/>
    </location>
</feature>
<feature type="transmembrane region" description="Helical" evidence="7">
    <location>
        <begin position="347"/>
        <end position="367"/>
    </location>
</feature>
<name>H6L8H7_SAPGL</name>
<dbReference type="GO" id="GO:0004713">
    <property type="term" value="F:protein tyrosine kinase activity"/>
    <property type="evidence" value="ECO:0007669"/>
    <property type="project" value="TreeGrafter"/>
</dbReference>
<dbReference type="InterPro" id="IPR050445">
    <property type="entry name" value="Bact_polysacc_biosynth/exp"/>
</dbReference>
<evidence type="ECO:0000256" key="3">
    <source>
        <dbReference type="ARBA" id="ARBA00022692"/>
    </source>
</evidence>
<dbReference type="PANTHER" id="PTHR32309">
    <property type="entry name" value="TYROSINE-PROTEIN KINASE"/>
    <property type="match status" value="1"/>
</dbReference>
<dbReference type="PANTHER" id="PTHR32309:SF13">
    <property type="entry name" value="FERRIC ENTEROBACTIN TRANSPORT PROTEIN FEPE"/>
    <property type="match status" value="1"/>
</dbReference>
<evidence type="ECO:0000259" key="8">
    <source>
        <dbReference type="Pfam" id="PF02706"/>
    </source>
</evidence>
<dbReference type="AlphaFoldDB" id="H6L8H7"/>
<evidence type="ECO:0000256" key="6">
    <source>
        <dbReference type="SAM" id="Coils"/>
    </source>
</evidence>
<keyword evidence="4 7" id="KW-1133">Transmembrane helix</keyword>
<feature type="domain" description="Polysaccharide chain length determinant N-terminal" evidence="8">
    <location>
        <begin position="17"/>
        <end position="70"/>
    </location>
</feature>
<keyword evidence="2" id="KW-1003">Cell membrane</keyword>
<dbReference type="eggNOG" id="COG3206">
    <property type="taxonomic scope" value="Bacteria"/>
</dbReference>
<dbReference type="Proteomes" id="UP000007519">
    <property type="component" value="Chromosome"/>
</dbReference>
<keyword evidence="3 7" id="KW-0812">Transmembrane</keyword>
<keyword evidence="6" id="KW-0175">Coiled coil</keyword>
<evidence type="ECO:0000256" key="7">
    <source>
        <dbReference type="SAM" id="Phobius"/>
    </source>
</evidence>
<protein>
    <submittedName>
        <fullName evidence="9">Capsule polysaccharide export protein</fullName>
    </submittedName>
</protein>
<dbReference type="Pfam" id="PF02706">
    <property type="entry name" value="Wzz"/>
    <property type="match status" value="1"/>
</dbReference>
<organism evidence="9 10">
    <name type="scientific">Saprospira grandis (strain Lewin)</name>
    <dbReference type="NCBI Taxonomy" id="984262"/>
    <lineage>
        <taxon>Bacteria</taxon>
        <taxon>Pseudomonadati</taxon>
        <taxon>Bacteroidota</taxon>
        <taxon>Saprospiria</taxon>
        <taxon>Saprospirales</taxon>
        <taxon>Saprospiraceae</taxon>
        <taxon>Saprospira</taxon>
    </lineage>
</organism>
<comment type="subcellular location">
    <subcellularLocation>
        <location evidence="1">Cell membrane</location>
        <topology evidence="1">Multi-pass membrane protein</topology>
    </subcellularLocation>
</comment>
<sequence length="381" mass="42694">MMEENNLAAAKKQELAFSLLEVIGSIWRWKKGLIIFVIAAMVLTAVVSLMIPNYYKAQVTIMPANEEKDLFGSQTKNNGLYGDEDAVDRSIIFANSSPLVAFMVDSFKLAERYDIDASTPKGEYKVAKRFRKLYQVKKNEFSGIEISLEDQDAAKAAEMLRAVLAKLEAIHKQATGPSKRQLLGTYEQALKDKREELRRISDSLYVLRARYKIYDVKRQGELLASALVKTQAKLAEGEAKLQAFKSVGRKDSVAVISAQIAGYREQLKQLNEESDTIQSAINLKAYNEGRERILAYENEVENLTDDIGEIRSEFAKFKAQAASQASSIIVLEEVEIPKIKSYPRRSLFVLGAGVLALIIGVMAVLVLELNRKIDWKEVLDA</sequence>
<evidence type="ECO:0000256" key="5">
    <source>
        <dbReference type="ARBA" id="ARBA00023136"/>
    </source>
</evidence>
<dbReference type="HOGENOM" id="CLU_755990_0_0_10"/>
<evidence type="ECO:0000256" key="2">
    <source>
        <dbReference type="ARBA" id="ARBA00022475"/>
    </source>
</evidence>
<reference evidence="9 10" key="1">
    <citation type="journal article" date="2012" name="Stand. Genomic Sci.">
        <title>Complete genome sequencing and analysis of Saprospira grandis str. Lewin, a predatory marine bacterium.</title>
        <authorList>
            <person name="Saw J.H."/>
            <person name="Yuryev A."/>
            <person name="Kanbe M."/>
            <person name="Hou S."/>
            <person name="Young A.G."/>
            <person name="Aizawa S."/>
            <person name="Alam M."/>
        </authorList>
    </citation>
    <scope>NUCLEOTIDE SEQUENCE [LARGE SCALE GENOMIC DNA]</scope>
    <source>
        <strain evidence="9 10">Lewin</strain>
    </source>
</reference>
<dbReference type="KEGG" id="sgn:SGRA_3987"/>
<keyword evidence="5 7" id="KW-0472">Membrane</keyword>
<proteinExistence type="predicted"/>
<accession>H6L8H7</accession>
<dbReference type="GO" id="GO:0005886">
    <property type="term" value="C:plasma membrane"/>
    <property type="evidence" value="ECO:0007669"/>
    <property type="project" value="UniProtKB-SubCell"/>
</dbReference>
<evidence type="ECO:0000256" key="4">
    <source>
        <dbReference type="ARBA" id="ARBA00022989"/>
    </source>
</evidence>